<evidence type="ECO:0000256" key="7">
    <source>
        <dbReference type="ARBA" id="ARBA00023180"/>
    </source>
</evidence>
<sequence length="480" mass="55171">MLLPITIIKNYIFFDCINRFLTELWTNDSSVLLVNFDGHFNQPVTRFTYGHQKNTFEHIKPSIYVIKSEAGDLKNVLHHLEMNTFFNPRAQFLLVVEKIEQLIFEILADFFVHEVVVMEQGKDGLINLYSYEPYQNSSFNVSPCPILIGSCIEGIIRYETVPRIIPNSQGLLPLKVGCSNSIPSMILQDGVPTSGVDFELLKLISEKLGVQLQYTVVSDFVGRKDDSTNFFDGALGALAKREVDLVVGGVFPTWQGLSSFDFTHPTVVNDYAWIVPAPNKRPLWKSLVFTFRSVVWILYFNVFFISLTILIFANKVLTLKSVNWFRELVMLYTTCLTSSGVNWKLELHCKKMVYILWLLMNFIYSGCFSAKLLSNLVMKKYEDRMNLVDIETSDIKICIYTDLIEKLNHFEEERLLTCVSCEVCVNRTAFQRDLISVRSRILLIYGLIIAFAAFIFELIIAKMKRRKCDTGKDTTERVGR</sequence>
<keyword evidence="6" id="KW-0675">Receptor</keyword>
<dbReference type="InterPro" id="IPR052192">
    <property type="entry name" value="Insect_Ionotropic_Sensory_Rcpt"/>
</dbReference>
<name>A0AAW1V562_9CUCU</name>
<feature type="transmembrane region" description="Helical" evidence="8">
    <location>
        <begin position="324"/>
        <end position="343"/>
    </location>
</feature>
<evidence type="ECO:0000256" key="4">
    <source>
        <dbReference type="ARBA" id="ARBA00022989"/>
    </source>
</evidence>
<gene>
    <name evidence="10" type="ORF">WA026_000440</name>
</gene>
<feature type="domain" description="Solute-binding protein family 3/N-terminal" evidence="9">
    <location>
        <begin position="174"/>
        <end position="281"/>
    </location>
</feature>
<feature type="transmembrane region" description="Helical" evidence="8">
    <location>
        <begin position="441"/>
        <end position="460"/>
    </location>
</feature>
<dbReference type="PANTHER" id="PTHR42643">
    <property type="entry name" value="IONOTROPIC RECEPTOR 20A-RELATED"/>
    <property type="match status" value="1"/>
</dbReference>
<protein>
    <recommendedName>
        <fullName evidence="9">Solute-binding protein family 3/N-terminal domain-containing protein</fullName>
    </recommendedName>
</protein>
<dbReference type="Proteomes" id="UP001431783">
    <property type="component" value="Unassembled WGS sequence"/>
</dbReference>
<dbReference type="GO" id="GO:0005886">
    <property type="term" value="C:plasma membrane"/>
    <property type="evidence" value="ECO:0007669"/>
    <property type="project" value="UniProtKB-SubCell"/>
</dbReference>
<keyword evidence="7" id="KW-0325">Glycoprotein</keyword>
<evidence type="ECO:0000256" key="3">
    <source>
        <dbReference type="ARBA" id="ARBA00022692"/>
    </source>
</evidence>
<dbReference type="EMBL" id="JARQZJ010000121">
    <property type="protein sequence ID" value="KAK9888171.1"/>
    <property type="molecule type" value="Genomic_DNA"/>
</dbReference>
<dbReference type="SUPFAM" id="SSF53850">
    <property type="entry name" value="Periplasmic binding protein-like II"/>
    <property type="match status" value="1"/>
</dbReference>
<feature type="transmembrane region" description="Helical" evidence="8">
    <location>
        <begin position="355"/>
        <end position="378"/>
    </location>
</feature>
<evidence type="ECO:0000256" key="8">
    <source>
        <dbReference type="SAM" id="Phobius"/>
    </source>
</evidence>
<feature type="transmembrane region" description="Helical" evidence="8">
    <location>
        <begin position="289"/>
        <end position="312"/>
    </location>
</feature>
<accession>A0AAW1V562</accession>
<dbReference type="InterPro" id="IPR001638">
    <property type="entry name" value="Solute-binding_3/MltF_N"/>
</dbReference>
<dbReference type="Pfam" id="PF00497">
    <property type="entry name" value="SBP_bac_3"/>
    <property type="match status" value="1"/>
</dbReference>
<evidence type="ECO:0000259" key="9">
    <source>
        <dbReference type="Pfam" id="PF00497"/>
    </source>
</evidence>
<dbReference type="AlphaFoldDB" id="A0AAW1V562"/>
<evidence type="ECO:0000256" key="5">
    <source>
        <dbReference type="ARBA" id="ARBA00023136"/>
    </source>
</evidence>
<keyword evidence="3 8" id="KW-0812">Transmembrane</keyword>
<evidence type="ECO:0000313" key="10">
    <source>
        <dbReference type="EMBL" id="KAK9888171.1"/>
    </source>
</evidence>
<evidence type="ECO:0000256" key="2">
    <source>
        <dbReference type="ARBA" id="ARBA00022475"/>
    </source>
</evidence>
<reference evidence="10 11" key="1">
    <citation type="submission" date="2023-03" db="EMBL/GenBank/DDBJ databases">
        <title>Genome insight into feeding habits of ladybird beetles.</title>
        <authorList>
            <person name="Li H.-S."/>
            <person name="Huang Y.-H."/>
            <person name="Pang H."/>
        </authorList>
    </citation>
    <scope>NUCLEOTIDE SEQUENCE [LARGE SCALE GENOMIC DNA]</scope>
    <source>
        <strain evidence="10">SYSU_2023b</strain>
        <tissue evidence="10">Whole body</tissue>
    </source>
</reference>
<keyword evidence="11" id="KW-1185">Reference proteome</keyword>
<evidence type="ECO:0000256" key="1">
    <source>
        <dbReference type="ARBA" id="ARBA00004651"/>
    </source>
</evidence>
<keyword evidence="4 8" id="KW-1133">Transmembrane helix</keyword>
<comment type="caution">
    <text evidence="10">The sequence shown here is derived from an EMBL/GenBank/DDBJ whole genome shotgun (WGS) entry which is preliminary data.</text>
</comment>
<dbReference type="PANTHER" id="PTHR42643:SF24">
    <property type="entry name" value="IONOTROPIC RECEPTOR 60A"/>
    <property type="match status" value="1"/>
</dbReference>
<dbReference type="Gene3D" id="3.40.190.10">
    <property type="entry name" value="Periplasmic binding protein-like II"/>
    <property type="match status" value="1"/>
</dbReference>
<evidence type="ECO:0000256" key="6">
    <source>
        <dbReference type="ARBA" id="ARBA00023170"/>
    </source>
</evidence>
<comment type="subcellular location">
    <subcellularLocation>
        <location evidence="1">Cell membrane</location>
        <topology evidence="1">Multi-pass membrane protein</topology>
    </subcellularLocation>
</comment>
<organism evidence="10 11">
    <name type="scientific">Henosepilachna vigintioctopunctata</name>
    <dbReference type="NCBI Taxonomy" id="420089"/>
    <lineage>
        <taxon>Eukaryota</taxon>
        <taxon>Metazoa</taxon>
        <taxon>Ecdysozoa</taxon>
        <taxon>Arthropoda</taxon>
        <taxon>Hexapoda</taxon>
        <taxon>Insecta</taxon>
        <taxon>Pterygota</taxon>
        <taxon>Neoptera</taxon>
        <taxon>Endopterygota</taxon>
        <taxon>Coleoptera</taxon>
        <taxon>Polyphaga</taxon>
        <taxon>Cucujiformia</taxon>
        <taxon>Coccinelloidea</taxon>
        <taxon>Coccinellidae</taxon>
        <taxon>Epilachninae</taxon>
        <taxon>Epilachnini</taxon>
        <taxon>Henosepilachna</taxon>
    </lineage>
</organism>
<keyword evidence="2" id="KW-1003">Cell membrane</keyword>
<proteinExistence type="predicted"/>
<keyword evidence="5 8" id="KW-0472">Membrane</keyword>
<evidence type="ECO:0000313" key="11">
    <source>
        <dbReference type="Proteomes" id="UP001431783"/>
    </source>
</evidence>